<dbReference type="PANTHER" id="PTHR11705">
    <property type="entry name" value="PROTEASE FAMILY M14 CARBOXYPEPTIDASE A,B"/>
    <property type="match status" value="1"/>
</dbReference>
<evidence type="ECO:0000256" key="3">
    <source>
        <dbReference type="ARBA" id="ARBA00022645"/>
    </source>
</evidence>
<evidence type="ECO:0000256" key="11">
    <source>
        <dbReference type="PROSITE-ProRule" id="PRU01379"/>
    </source>
</evidence>
<keyword evidence="14" id="KW-1185">Reference proteome</keyword>
<dbReference type="Gene3D" id="3.30.70.340">
    <property type="entry name" value="Metallocarboxypeptidase-like"/>
    <property type="match status" value="1"/>
</dbReference>
<dbReference type="GO" id="GO:0006508">
    <property type="term" value="P:proteolysis"/>
    <property type="evidence" value="ECO:0007669"/>
    <property type="project" value="UniProtKB-KW"/>
</dbReference>
<dbReference type="GO" id="GO:0004181">
    <property type="term" value="F:metallocarboxypeptidase activity"/>
    <property type="evidence" value="ECO:0007669"/>
    <property type="project" value="InterPro"/>
</dbReference>
<evidence type="ECO:0000256" key="10">
    <source>
        <dbReference type="ARBA" id="ARBA00023157"/>
    </source>
</evidence>
<evidence type="ECO:0000256" key="8">
    <source>
        <dbReference type="ARBA" id="ARBA00022833"/>
    </source>
</evidence>
<dbReference type="SMART" id="SM00631">
    <property type="entry name" value="Zn_pept"/>
    <property type="match status" value="1"/>
</dbReference>
<sequence>MQQKLDGATKCSLLVPWSFLLLFRVADVSHPALKAVVISIYILAQVCPTAAFVENPSRAQVVRITATSDADLNFVRHVKHKFNLDAWRDVHQTNGSGDFFVPSHHIQVIRNLLKLHGIPFTILVDDPMRFISEHEKREVKLRLSRAVKRDNFRYKYLSYNQIHDFLESVQKKTSQANVYIDVIGKSFEGRDTPYVKITGKSHPRPKGTIFIDGGIHSREWISPAMAIEVIHRLALNTEQDPQVDQLLDMFDFIVVPLVNPDGYAYTFRPGENGGSTRMWRKSRSSNYSSHYSCYGVDLNRNFGYEWNDNPSYGGSSDPCSPSFSGPFSFSEPESQNLRRLLLSNKDDIKGYLSFHSYGQYMLYPWGYRQDVEIEDEHDLFHVAKVFRDVMLKNNYDYHVGGSAKSLYPAAGGSSDYVKGVIGVKYSYTLELPPVEGSTPYGFIIPEREVETIVTDTWKGIKALLFRLHYHTADRTEKLQTIAHQMEKRLRTSVNDNISESKAVTENMLIPDSDMVPKVNEGQFFKSGLLNIFGFEDITEDNMTQHNKMSGKSLYNKPMKENVIFDMGTRDKDKIDIMRSGSAKLWSIGDALRNQYKYFNSNFRN</sequence>
<comment type="cofactor">
    <cofactor evidence="1">
        <name>Zn(2+)</name>
        <dbReference type="ChEBI" id="CHEBI:29105"/>
    </cofactor>
</comment>
<gene>
    <name evidence="13" type="ORF">EGW08_012794</name>
</gene>
<dbReference type="Pfam" id="PF02244">
    <property type="entry name" value="Propep_M14"/>
    <property type="match status" value="1"/>
</dbReference>
<dbReference type="InterPro" id="IPR003146">
    <property type="entry name" value="M14A_act_pep"/>
</dbReference>
<feature type="domain" description="Peptidase M14" evidence="12">
    <location>
        <begin position="155"/>
        <end position="467"/>
    </location>
</feature>
<reference evidence="13 14" key="1">
    <citation type="submission" date="2019-01" db="EMBL/GenBank/DDBJ databases">
        <title>A draft genome assembly of the solar-powered sea slug Elysia chlorotica.</title>
        <authorList>
            <person name="Cai H."/>
            <person name="Li Q."/>
            <person name="Fang X."/>
            <person name="Li J."/>
            <person name="Curtis N.E."/>
            <person name="Altenburger A."/>
            <person name="Shibata T."/>
            <person name="Feng M."/>
            <person name="Maeda T."/>
            <person name="Schwartz J.A."/>
            <person name="Shigenobu S."/>
            <person name="Lundholm N."/>
            <person name="Nishiyama T."/>
            <person name="Yang H."/>
            <person name="Hasebe M."/>
            <person name="Li S."/>
            <person name="Pierce S.K."/>
            <person name="Wang J."/>
        </authorList>
    </citation>
    <scope>NUCLEOTIDE SEQUENCE [LARGE SCALE GENOMIC DNA]</scope>
    <source>
        <strain evidence="13">EC2010</strain>
        <tissue evidence="13">Whole organism of an adult</tissue>
    </source>
</reference>
<evidence type="ECO:0000256" key="2">
    <source>
        <dbReference type="ARBA" id="ARBA00005988"/>
    </source>
</evidence>
<dbReference type="GO" id="GO:0005615">
    <property type="term" value="C:extracellular space"/>
    <property type="evidence" value="ECO:0007669"/>
    <property type="project" value="TreeGrafter"/>
</dbReference>
<dbReference type="Gene3D" id="3.40.630.10">
    <property type="entry name" value="Zn peptidases"/>
    <property type="match status" value="1"/>
</dbReference>
<feature type="active site" description="Proton donor/acceptor" evidence="11">
    <location>
        <position position="430"/>
    </location>
</feature>
<keyword evidence="4" id="KW-0645">Protease</keyword>
<dbReference type="InterPro" id="IPR036990">
    <property type="entry name" value="M14A-like_propep"/>
</dbReference>
<dbReference type="InterPro" id="IPR000834">
    <property type="entry name" value="Peptidase_M14"/>
</dbReference>
<evidence type="ECO:0000256" key="4">
    <source>
        <dbReference type="ARBA" id="ARBA00022670"/>
    </source>
</evidence>
<dbReference type="Pfam" id="PF00246">
    <property type="entry name" value="Peptidase_M14"/>
    <property type="match status" value="1"/>
</dbReference>
<protein>
    <recommendedName>
        <fullName evidence="12">Peptidase M14 domain-containing protein</fullName>
    </recommendedName>
</protein>
<dbReference type="PRINTS" id="PR00765">
    <property type="entry name" value="CRBOXYPTASEA"/>
</dbReference>
<organism evidence="13 14">
    <name type="scientific">Elysia chlorotica</name>
    <name type="common">Eastern emerald elysia</name>
    <name type="synonym">Sea slug</name>
    <dbReference type="NCBI Taxonomy" id="188477"/>
    <lineage>
        <taxon>Eukaryota</taxon>
        <taxon>Metazoa</taxon>
        <taxon>Spiralia</taxon>
        <taxon>Lophotrochozoa</taxon>
        <taxon>Mollusca</taxon>
        <taxon>Gastropoda</taxon>
        <taxon>Heterobranchia</taxon>
        <taxon>Euthyneura</taxon>
        <taxon>Panpulmonata</taxon>
        <taxon>Sacoglossa</taxon>
        <taxon>Placobranchoidea</taxon>
        <taxon>Plakobranchidae</taxon>
        <taxon>Elysia</taxon>
    </lineage>
</organism>
<dbReference type="OrthoDB" id="3626597at2759"/>
<proteinExistence type="inferred from homology"/>
<dbReference type="STRING" id="188477.A0A3S0ZJY8"/>
<keyword evidence="9" id="KW-0482">Metalloprotease</keyword>
<evidence type="ECO:0000313" key="13">
    <source>
        <dbReference type="EMBL" id="RUS79453.1"/>
    </source>
</evidence>
<evidence type="ECO:0000256" key="7">
    <source>
        <dbReference type="ARBA" id="ARBA00022801"/>
    </source>
</evidence>
<dbReference type="PANTHER" id="PTHR11705:SF140">
    <property type="entry name" value="FI02848P-RELATED"/>
    <property type="match status" value="1"/>
</dbReference>
<keyword evidence="5" id="KW-0479">Metal-binding</keyword>
<dbReference type="SUPFAM" id="SSF54897">
    <property type="entry name" value="Protease propeptides/inhibitors"/>
    <property type="match status" value="1"/>
</dbReference>
<keyword evidence="3" id="KW-0121">Carboxypeptidase</keyword>
<comment type="caution">
    <text evidence="13">The sequence shown here is derived from an EMBL/GenBank/DDBJ whole genome shotgun (WGS) entry which is preliminary data.</text>
</comment>
<keyword evidence="8" id="KW-0862">Zinc</keyword>
<evidence type="ECO:0000256" key="6">
    <source>
        <dbReference type="ARBA" id="ARBA00022729"/>
    </source>
</evidence>
<evidence type="ECO:0000256" key="9">
    <source>
        <dbReference type="ARBA" id="ARBA00023049"/>
    </source>
</evidence>
<dbReference type="EMBL" id="RQTK01000450">
    <property type="protein sequence ID" value="RUS79453.1"/>
    <property type="molecule type" value="Genomic_DNA"/>
</dbReference>
<comment type="similarity">
    <text evidence="2 11">Belongs to the peptidase M14 family.</text>
</comment>
<dbReference type="CDD" id="cd03860">
    <property type="entry name" value="M14_CP_A-B_like"/>
    <property type="match status" value="1"/>
</dbReference>
<dbReference type="SUPFAM" id="SSF53187">
    <property type="entry name" value="Zn-dependent exopeptidases"/>
    <property type="match status" value="1"/>
</dbReference>
<dbReference type="Proteomes" id="UP000271974">
    <property type="component" value="Unassembled WGS sequence"/>
</dbReference>
<name>A0A3S0ZJY8_ELYCH</name>
<keyword evidence="6" id="KW-0732">Signal</keyword>
<dbReference type="FunFam" id="3.40.630.10:FF:000084">
    <property type="entry name" value="Carboxypeptidase B2"/>
    <property type="match status" value="1"/>
</dbReference>
<dbReference type="PROSITE" id="PS52035">
    <property type="entry name" value="PEPTIDASE_M14"/>
    <property type="match status" value="1"/>
</dbReference>
<evidence type="ECO:0000256" key="5">
    <source>
        <dbReference type="ARBA" id="ARBA00022723"/>
    </source>
</evidence>
<keyword evidence="10" id="KW-1015">Disulfide bond</keyword>
<dbReference type="AlphaFoldDB" id="A0A3S0ZJY8"/>
<dbReference type="GO" id="GO:0008270">
    <property type="term" value="F:zinc ion binding"/>
    <property type="evidence" value="ECO:0007669"/>
    <property type="project" value="InterPro"/>
</dbReference>
<evidence type="ECO:0000313" key="14">
    <source>
        <dbReference type="Proteomes" id="UP000271974"/>
    </source>
</evidence>
<keyword evidence="7" id="KW-0378">Hydrolase</keyword>
<accession>A0A3S0ZJY8</accession>
<evidence type="ECO:0000256" key="1">
    <source>
        <dbReference type="ARBA" id="ARBA00001947"/>
    </source>
</evidence>
<evidence type="ECO:0000259" key="12">
    <source>
        <dbReference type="PROSITE" id="PS52035"/>
    </source>
</evidence>